<evidence type="ECO:0000256" key="5">
    <source>
        <dbReference type="PROSITE-ProRule" id="PRU00520"/>
    </source>
</evidence>
<dbReference type="InterPro" id="IPR036046">
    <property type="entry name" value="Acylphosphatase-like_dom_sf"/>
</dbReference>
<evidence type="ECO:0000256" key="4">
    <source>
        <dbReference type="ARBA" id="ARBA00047645"/>
    </source>
</evidence>
<comment type="caution">
    <text evidence="8">The sequence shown here is derived from an EMBL/GenBank/DDBJ whole genome shotgun (WGS) entry which is preliminary data.</text>
</comment>
<accession>A0ABP8TPM0</accession>
<keyword evidence="5" id="KW-0378">Hydrolase</keyword>
<dbReference type="Pfam" id="PF00708">
    <property type="entry name" value="Acylphosphatase"/>
    <property type="match status" value="1"/>
</dbReference>
<dbReference type="PANTHER" id="PTHR47268">
    <property type="entry name" value="ACYLPHOSPHATASE"/>
    <property type="match status" value="1"/>
</dbReference>
<name>A0ABP8TPM0_9ACTN</name>
<organism evidence="8 9">
    <name type="scientific">Actinoallomurus liliacearum</name>
    <dbReference type="NCBI Taxonomy" id="1080073"/>
    <lineage>
        <taxon>Bacteria</taxon>
        <taxon>Bacillati</taxon>
        <taxon>Actinomycetota</taxon>
        <taxon>Actinomycetes</taxon>
        <taxon>Streptosporangiales</taxon>
        <taxon>Thermomonosporaceae</taxon>
        <taxon>Actinoallomurus</taxon>
    </lineage>
</organism>
<comment type="similarity">
    <text evidence="1 6">Belongs to the acylphosphatase family.</text>
</comment>
<dbReference type="PANTHER" id="PTHR47268:SF4">
    <property type="entry name" value="ACYLPHOSPHATASE"/>
    <property type="match status" value="1"/>
</dbReference>
<dbReference type="InterPro" id="IPR001792">
    <property type="entry name" value="Acylphosphatase-like_dom"/>
</dbReference>
<dbReference type="Gene3D" id="3.30.70.100">
    <property type="match status" value="1"/>
</dbReference>
<keyword evidence="9" id="KW-1185">Reference proteome</keyword>
<evidence type="ECO:0000256" key="2">
    <source>
        <dbReference type="ARBA" id="ARBA00012150"/>
    </source>
</evidence>
<dbReference type="InterPro" id="IPR020456">
    <property type="entry name" value="Acylphosphatase"/>
</dbReference>
<feature type="active site" evidence="5">
    <location>
        <position position="84"/>
    </location>
</feature>
<evidence type="ECO:0000313" key="9">
    <source>
        <dbReference type="Proteomes" id="UP001500212"/>
    </source>
</evidence>
<evidence type="ECO:0000256" key="1">
    <source>
        <dbReference type="ARBA" id="ARBA00005614"/>
    </source>
</evidence>
<reference evidence="9" key="1">
    <citation type="journal article" date="2019" name="Int. J. Syst. Evol. Microbiol.">
        <title>The Global Catalogue of Microorganisms (GCM) 10K type strain sequencing project: providing services to taxonomists for standard genome sequencing and annotation.</title>
        <authorList>
            <consortium name="The Broad Institute Genomics Platform"/>
            <consortium name="The Broad Institute Genome Sequencing Center for Infectious Disease"/>
            <person name="Wu L."/>
            <person name="Ma J."/>
        </authorList>
    </citation>
    <scope>NUCLEOTIDE SEQUENCE [LARGE SCALE GENOMIC DNA]</scope>
    <source>
        <strain evidence="9">JCM 17938</strain>
    </source>
</reference>
<proteinExistence type="inferred from homology"/>
<protein>
    <recommendedName>
        <fullName evidence="3 5">acylphosphatase</fullName>
        <ecNumber evidence="2 5">3.6.1.7</ecNumber>
    </recommendedName>
</protein>
<dbReference type="NCBIfam" id="NF010997">
    <property type="entry name" value="PRK14422.1"/>
    <property type="match status" value="1"/>
</dbReference>
<evidence type="ECO:0000256" key="6">
    <source>
        <dbReference type="RuleBase" id="RU004168"/>
    </source>
</evidence>
<evidence type="ECO:0000259" key="7">
    <source>
        <dbReference type="PROSITE" id="PS51160"/>
    </source>
</evidence>
<evidence type="ECO:0000256" key="3">
    <source>
        <dbReference type="ARBA" id="ARBA00015991"/>
    </source>
</evidence>
<gene>
    <name evidence="8" type="ORF">GCM10023195_57490</name>
</gene>
<dbReference type="EC" id="3.6.1.7" evidence="2 5"/>
<dbReference type="SUPFAM" id="SSF54975">
    <property type="entry name" value="Acylphosphatase/BLUF domain-like"/>
    <property type="match status" value="1"/>
</dbReference>
<dbReference type="PROSITE" id="PS51160">
    <property type="entry name" value="ACYLPHOSPHATASE_3"/>
    <property type="match status" value="1"/>
</dbReference>
<evidence type="ECO:0000313" key="8">
    <source>
        <dbReference type="EMBL" id="GAA4613313.1"/>
    </source>
</evidence>
<dbReference type="EMBL" id="BAABHJ010000023">
    <property type="protein sequence ID" value="GAA4613313.1"/>
    <property type="molecule type" value="Genomic_DNA"/>
</dbReference>
<comment type="catalytic activity">
    <reaction evidence="4 5">
        <text>an acyl phosphate + H2O = a carboxylate + phosphate + H(+)</text>
        <dbReference type="Rhea" id="RHEA:14965"/>
        <dbReference type="ChEBI" id="CHEBI:15377"/>
        <dbReference type="ChEBI" id="CHEBI:15378"/>
        <dbReference type="ChEBI" id="CHEBI:29067"/>
        <dbReference type="ChEBI" id="CHEBI:43474"/>
        <dbReference type="ChEBI" id="CHEBI:59918"/>
        <dbReference type="EC" id="3.6.1.7"/>
    </reaction>
</comment>
<dbReference type="Proteomes" id="UP001500212">
    <property type="component" value="Unassembled WGS sequence"/>
</dbReference>
<feature type="active site" evidence="5">
    <location>
        <position position="66"/>
    </location>
</feature>
<sequence>MREVRQPHPARRLHEPLLLHLPHLPAPAPEGALLTPGPGAAYDRGMDEHVRLTAWARGRVQGVGFRWWVRSRALELGLSGSASNLVDGRVEVIAEGPRKACEELLDLLRSGTTPGRVTGVSERWTEPRGGLHGFVER</sequence>
<feature type="domain" description="Acylphosphatase-like" evidence="7">
    <location>
        <begin position="51"/>
        <end position="137"/>
    </location>
</feature>